<accession>A0A382ZAK6</accession>
<gene>
    <name evidence="1" type="ORF">METZ01_LOCUS445174</name>
</gene>
<protein>
    <recommendedName>
        <fullName evidence="2">DUF1127 domain-containing protein</fullName>
    </recommendedName>
</protein>
<organism evidence="1">
    <name type="scientific">marine metagenome</name>
    <dbReference type="NCBI Taxonomy" id="408172"/>
    <lineage>
        <taxon>unclassified sequences</taxon>
        <taxon>metagenomes</taxon>
        <taxon>ecological metagenomes</taxon>
    </lineage>
</organism>
<evidence type="ECO:0008006" key="2">
    <source>
        <dbReference type="Google" id="ProtNLM"/>
    </source>
</evidence>
<name>A0A382ZAK6_9ZZZZ</name>
<evidence type="ECO:0000313" key="1">
    <source>
        <dbReference type="EMBL" id="SVD92320.1"/>
    </source>
</evidence>
<proteinExistence type="predicted"/>
<dbReference type="AlphaFoldDB" id="A0A382ZAK6"/>
<dbReference type="EMBL" id="UINC01182226">
    <property type="protein sequence ID" value="SVD92320.1"/>
    <property type="molecule type" value="Genomic_DNA"/>
</dbReference>
<reference evidence="1" key="1">
    <citation type="submission" date="2018-05" db="EMBL/GenBank/DDBJ databases">
        <authorList>
            <person name="Lanie J.A."/>
            <person name="Ng W.-L."/>
            <person name="Kazmierczak K.M."/>
            <person name="Andrzejewski T.M."/>
            <person name="Davidsen T.M."/>
            <person name="Wayne K.J."/>
            <person name="Tettelin H."/>
            <person name="Glass J.I."/>
            <person name="Rusch D."/>
            <person name="Podicherti R."/>
            <person name="Tsui H.-C.T."/>
            <person name="Winkler M.E."/>
        </authorList>
    </citation>
    <scope>NUCLEOTIDE SEQUENCE</scope>
</reference>
<sequence>MVPRHVIDATSLPRFGHVPVLLGEEERNNIVAFFDHFHMRNYWISDKPSAQDTIWQRFQTLRKTWQHRTRERNKLARVTSRDLADIGMTSGQADFEMNKPFWKE</sequence>